<protein>
    <submittedName>
        <fullName evidence="1">Uncharacterized protein</fullName>
    </submittedName>
</protein>
<accession>A0AA35UI74</accession>
<dbReference type="Pfam" id="PF20126">
    <property type="entry name" value="TumE"/>
    <property type="match status" value="1"/>
</dbReference>
<evidence type="ECO:0000313" key="2">
    <source>
        <dbReference type="Proteomes" id="UP001158598"/>
    </source>
</evidence>
<proteinExistence type="predicted"/>
<sequence length="121" mass="14034">MEMDPGIETLLDLDDQIIDQGSGYWVKIEAYQVEPTPDVPHGIRYSLTLHEPYGKRILGYDNAHAVKPPKKFKYAGRRLTFDHMHQHARDPGVPYEFKDAHQLLADFFSEVDQVLLEVKKR</sequence>
<reference evidence="1" key="1">
    <citation type="submission" date="2023-03" db="EMBL/GenBank/DDBJ databases">
        <authorList>
            <person name="Pearce D."/>
        </authorList>
    </citation>
    <scope>NUCLEOTIDE SEQUENCE</scope>
    <source>
        <strain evidence="1">Mc</strain>
    </source>
</reference>
<dbReference type="AlphaFoldDB" id="A0AA35UI74"/>
<organism evidence="1 2">
    <name type="scientific">Methylococcus capsulatus</name>
    <dbReference type="NCBI Taxonomy" id="414"/>
    <lineage>
        <taxon>Bacteria</taxon>
        <taxon>Pseudomonadati</taxon>
        <taxon>Pseudomonadota</taxon>
        <taxon>Gammaproteobacteria</taxon>
        <taxon>Methylococcales</taxon>
        <taxon>Methylococcaceae</taxon>
        <taxon>Methylococcus</taxon>
    </lineage>
</organism>
<dbReference type="EMBL" id="OX458332">
    <property type="protein sequence ID" value="CAI8819671.1"/>
    <property type="molecule type" value="Genomic_DNA"/>
</dbReference>
<name>A0AA35UI74_METCP</name>
<gene>
    <name evidence="1" type="ORF">MCNOR_1921</name>
</gene>
<dbReference type="InterPro" id="IPR045397">
    <property type="entry name" value="TumE-like"/>
</dbReference>
<dbReference type="RefSeq" id="WP_218796971.1">
    <property type="nucleotide sequence ID" value="NZ_CP079097.1"/>
</dbReference>
<evidence type="ECO:0000313" key="1">
    <source>
        <dbReference type="EMBL" id="CAI8819671.1"/>
    </source>
</evidence>
<dbReference type="Proteomes" id="UP001158598">
    <property type="component" value="Chromosome"/>
</dbReference>